<evidence type="ECO:0000259" key="2">
    <source>
        <dbReference type="SMART" id="SM00834"/>
    </source>
</evidence>
<comment type="caution">
    <text evidence="3">The sequence shown here is derived from an EMBL/GenBank/DDBJ whole genome shotgun (WGS) entry which is preliminary data.</text>
</comment>
<dbReference type="AlphaFoldDB" id="A0A094YMD6"/>
<name>A0A094YMD6_9BACT</name>
<feature type="domain" description="Putative regulatory protein FmdB zinc ribbon" evidence="2">
    <location>
        <begin position="15"/>
        <end position="57"/>
    </location>
</feature>
<dbReference type="EMBL" id="JPGK01000003">
    <property type="protein sequence ID" value="KGA94406.1"/>
    <property type="molecule type" value="Genomic_DNA"/>
</dbReference>
<evidence type="ECO:0000313" key="4">
    <source>
        <dbReference type="Proteomes" id="UP000029452"/>
    </source>
</evidence>
<dbReference type="Pfam" id="PF09723">
    <property type="entry name" value="Zn_ribbon_8"/>
    <property type="match status" value="1"/>
</dbReference>
<evidence type="ECO:0000313" key="3">
    <source>
        <dbReference type="EMBL" id="KGA94406.1"/>
    </source>
</evidence>
<dbReference type="SMART" id="SM00834">
    <property type="entry name" value="CxxC_CXXC_SSSS"/>
    <property type="match status" value="1"/>
</dbReference>
<feature type="compositionally biased region" description="Low complexity" evidence="1">
    <location>
        <begin position="58"/>
        <end position="72"/>
    </location>
</feature>
<organism evidence="3 4">
    <name type="scientific">Leptospirillum ferriphilum</name>
    <dbReference type="NCBI Taxonomy" id="178606"/>
    <lineage>
        <taxon>Bacteria</taxon>
        <taxon>Pseudomonadati</taxon>
        <taxon>Nitrospirota</taxon>
        <taxon>Nitrospiria</taxon>
        <taxon>Nitrospirales</taxon>
        <taxon>Nitrospiraceae</taxon>
        <taxon>Leptospirillum</taxon>
    </lineage>
</organism>
<dbReference type="NCBIfam" id="TIGR02605">
    <property type="entry name" value="CxxC_CxxC_SSSS"/>
    <property type="match status" value="1"/>
</dbReference>
<proteinExistence type="predicted"/>
<dbReference type="Proteomes" id="UP000029452">
    <property type="component" value="Unassembled WGS sequence"/>
</dbReference>
<feature type="region of interest" description="Disordered" evidence="1">
    <location>
        <begin position="58"/>
        <end position="94"/>
    </location>
</feature>
<evidence type="ECO:0000256" key="1">
    <source>
        <dbReference type="SAM" id="MobiDB-lite"/>
    </source>
</evidence>
<sequence>MKERFDQFPGRRKSMPIYEYACQGCGKRFSLLQSIHVGPGETSCPECNSLNLNKIPSSFSSTSGSEPWSGGSQEVAATPSSGGGGCCGGGCGCM</sequence>
<reference evidence="3 4" key="1">
    <citation type="submission" date="2014-06" db="EMBL/GenBank/DDBJ databases">
        <title>Draft genome sequence of iron oxidizing acidophile Leptospirillum ferriphilum DSM14647.</title>
        <authorList>
            <person name="Cardenas J.P."/>
            <person name="Lazcano M."/>
            <person name="Ossandon F.J."/>
            <person name="Corbett M."/>
            <person name="Holmes D.S."/>
            <person name="Watkin E."/>
        </authorList>
    </citation>
    <scope>NUCLEOTIDE SEQUENCE [LARGE SCALE GENOMIC DNA]</scope>
    <source>
        <strain evidence="3 4">DSM 14647</strain>
    </source>
</reference>
<protein>
    <recommendedName>
        <fullName evidence="2">Putative regulatory protein FmdB zinc ribbon domain-containing protein</fullName>
    </recommendedName>
</protein>
<accession>A0A094YMD6</accession>
<dbReference type="InterPro" id="IPR013429">
    <property type="entry name" value="Regulatory_FmdB_Zinc_ribbon"/>
</dbReference>
<gene>
    <name evidence="3" type="ORF">LptCag_1169</name>
</gene>
<dbReference type="PATRIC" id="fig|178606.4.peg.983"/>